<evidence type="ECO:0000313" key="1">
    <source>
        <dbReference type="EMBL" id="KAG9482918.1"/>
    </source>
</evidence>
<dbReference type="Proteomes" id="UP000770717">
    <property type="component" value="Unassembled WGS sequence"/>
</dbReference>
<reference evidence="1" key="1">
    <citation type="thesis" date="2020" institute="ProQuest LLC" country="789 East Eisenhower Parkway, Ann Arbor, MI, USA">
        <title>Comparative Genomics and Chromosome Evolution.</title>
        <authorList>
            <person name="Mudd A.B."/>
        </authorList>
    </citation>
    <scope>NUCLEOTIDE SEQUENCE</scope>
    <source>
        <strain evidence="1">HN-11 Male</strain>
        <tissue evidence="1">Kidney and liver</tissue>
    </source>
</reference>
<dbReference type="AlphaFoldDB" id="A0A8J6F6M4"/>
<sequence length="39" mass="4446">MSNKSTPGPWHFGRRVSEHRGSLQSLLQATCSFWNGKRT</sequence>
<gene>
    <name evidence="1" type="ORF">GDO78_009067</name>
</gene>
<accession>A0A8J6F6M4</accession>
<evidence type="ECO:0000313" key="2">
    <source>
        <dbReference type="Proteomes" id="UP000770717"/>
    </source>
</evidence>
<name>A0A8J6F6M4_ELECQ</name>
<keyword evidence="2" id="KW-1185">Reference proteome</keyword>
<comment type="caution">
    <text evidence="1">The sequence shown here is derived from an EMBL/GenBank/DDBJ whole genome shotgun (WGS) entry which is preliminary data.</text>
</comment>
<proteinExistence type="predicted"/>
<protein>
    <submittedName>
        <fullName evidence="1">Uncharacterized protein</fullName>
    </submittedName>
</protein>
<organism evidence="1 2">
    <name type="scientific">Eleutherodactylus coqui</name>
    <name type="common">Puerto Rican coqui</name>
    <dbReference type="NCBI Taxonomy" id="57060"/>
    <lineage>
        <taxon>Eukaryota</taxon>
        <taxon>Metazoa</taxon>
        <taxon>Chordata</taxon>
        <taxon>Craniata</taxon>
        <taxon>Vertebrata</taxon>
        <taxon>Euteleostomi</taxon>
        <taxon>Amphibia</taxon>
        <taxon>Batrachia</taxon>
        <taxon>Anura</taxon>
        <taxon>Neobatrachia</taxon>
        <taxon>Hyloidea</taxon>
        <taxon>Eleutherodactylidae</taxon>
        <taxon>Eleutherodactylinae</taxon>
        <taxon>Eleutherodactylus</taxon>
        <taxon>Eleutherodactylus</taxon>
    </lineage>
</organism>
<dbReference type="EMBL" id="WNTK01000005">
    <property type="protein sequence ID" value="KAG9482918.1"/>
    <property type="molecule type" value="Genomic_DNA"/>
</dbReference>